<dbReference type="InterPro" id="IPR041664">
    <property type="entry name" value="AAA_16"/>
</dbReference>
<dbReference type="SUPFAM" id="SSF52540">
    <property type="entry name" value="P-loop containing nucleoside triphosphate hydrolases"/>
    <property type="match status" value="1"/>
</dbReference>
<gene>
    <name evidence="2" type="ORF">AWB64_01042</name>
</gene>
<proteinExistence type="predicted"/>
<reference evidence="2 3" key="1">
    <citation type="submission" date="2016-01" db="EMBL/GenBank/DDBJ databases">
        <authorList>
            <person name="Oliw E.H."/>
        </authorList>
    </citation>
    <scope>NUCLEOTIDE SEQUENCE [LARGE SCALE GENOMIC DNA]</scope>
    <source>
        <strain evidence="2">LMG 22029</strain>
    </source>
</reference>
<accession>A0A158FAF7</accession>
<evidence type="ECO:0000313" key="2">
    <source>
        <dbReference type="EMBL" id="SAL16856.1"/>
    </source>
</evidence>
<dbReference type="Proteomes" id="UP000054893">
    <property type="component" value="Unassembled WGS sequence"/>
</dbReference>
<dbReference type="InterPro" id="IPR027417">
    <property type="entry name" value="P-loop_NTPase"/>
</dbReference>
<organism evidence="2 3">
    <name type="scientific">Caballeronia sordidicola</name>
    <name type="common">Burkholderia sordidicola</name>
    <dbReference type="NCBI Taxonomy" id="196367"/>
    <lineage>
        <taxon>Bacteria</taxon>
        <taxon>Pseudomonadati</taxon>
        <taxon>Pseudomonadota</taxon>
        <taxon>Betaproteobacteria</taxon>
        <taxon>Burkholderiales</taxon>
        <taxon>Burkholderiaceae</taxon>
        <taxon>Caballeronia</taxon>
    </lineage>
</organism>
<dbReference type="AlphaFoldDB" id="A0A158FAF7"/>
<dbReference type="Gene3D" id="3.40.50.300">
    <property type="entry name" value="P-loop containing nucleotide triphosphate hydrolases"/>
    <property type="match status" value="1"/>
</dbReference>
<sequence length="510" mass="56621">MNTNPHQTDADVVVRSLSGALSGTEPSYHIKTRPDGDFLILEFAFLSPRFYALVDQINDALPEANVFKDRMGVSVRPSKPANVLSMPETALLQRELAASLTVDKNTFGADFLNRYTPSVTNLEKEVVVSANHVVYGRRGSGKSSLLAYAMHQLRIQGFPYCWIAMQTYAARSDKQAIASVLAEVFSESAQYASSAAEFHAISTELLLLGEIEDEATAGVKLTRMIPRLRKAISTVSSDTRMFTIFLDDLHVLDQRLQPEVLACIYSLTRGNSAFIKVSGIEQLTNLWDGEIKRGMESPHDIQTLKLDHNLTSPDQSKNHISSILDKHAKYCGLPDIGYLASDEYMDRLVLSAAAVPRDALSLFSKSISRSLLKGQKSVSITSLNAAASDAIEEKLKDVQQDLFNKSGNDISEYLDKVKAFCSKQKKNAFLVKISNKNVSYFNVQKLVALRFVHVLHEGITPHKAGERYVALMLDYGFYVGIRTARSMTLIPDKPRQLIVKELRTLPILPT</sequence>
<evidence type="ECO:0000313" key="3">
    <source>
        <dbReference type="Proteomes" id="UP000054893"/>
    </source>
</evidence>
<dbReference type="Pfam" id="PF13191">
    <property type="entry name" value="AAA_16"/>
    <property type="match status" value="1"/>
</dbReference>
<name>A0A158FAF7_CABSO</name>
<feature type="domain" description="Orc1-like AAA ATPase" evidence="1">
    <location>
        <begin position="133"/>
        <end position="264"/>
    </location>
</feature>
<dbReference type="OrthoDB" id="4008664at2"/>
<dbReference type="EMBL" id="FCOC02000002">
    <property type="protein sequence ID" value="SAL16856.1"/>
    <property type="molecule type" value="Genomic_DNA"/>
</dbReference>
<protein>
    <recommendedName>
        <fullName evidence="1">Orc1-like AAA ATPase domain-containing protein</fullName>
    </recommendedName>
</protein>
<dbReference type="RefSeq" id="WP_075643239.1">
    <property type="nucleotide sequence ID" value="NZ_FCOC02000002.1"/>
</dbReference>
<evidence type="ECO:0000259" key="1">
    <source>
        <dbReference type="Pfam" id="PF13191"/>
    </source>
</evidence>